<proteinExistence type="predicted"/>
<dbReference type="EMBL" id="LUCM01004207">
    <property type="protein sequence ID" value="KAA0194663.1"/>
    <property type="molecule type" value="Genomic_DNA"/>
</dbReference>
<accession>A0A8E0RV49</accession>
<gene>
    <name evidence="2" type="ORF">FBUS_06538</name>
</gene>
<dbReference type="OrthoDB" id="6255341at2759"/>
<keyword evidence="3" id="KW-1185">Reference proteome</keyword>
<feature type="region of interest" description="Disordered" evidence="1">
    <location>
        <begin position="448"/>
        <end position="469"/>
    </location>
</feature>
<organism evidence="2 3">
    <name type="scientific">Fasciolopsis buskii</name>
    <dbReference type="NCBI Taxonomy" id="27845"/>
    <lineage>
        <taxon>Eukaryota</taxon>
        <taxon>Metazoa</taxon>
        <taxon>Spiralia</taxon>
        <taxon>Lophotrochozoa</taxon>
        <taxon>Platyhelminthes</taxon>
        <taxon>Trematoda</taxon>
        <taxon>Digenea</taxon>
        <taxon>Plagiorchiida</taxon>
        <taxon>Echinostomata</taxon>
        <taxon>Echinostomatoidea</taxon>
        <taxon>Fasciolidae</taxon>
        <taxon>Fasciolopsis</taxon>
    </lineage>
</organism>
<name>A0A8E0RV49_9TREM</name>
<evidence type="ECO:0000313" key="2">
    <source>
        <dbReference type="EMBL" id="KAA0194663.1"/>
    </source>
</evidence>
<reference evidence="2" key="1">
    <citation type="submission" date="2019-05" db="EMBL/GenBank/DDBJ databases">
        <title>Annotation for the trematode Fasciolopsis buski.</title>
        <authorList>
            <person name="Choi Y.-J."/>
        </authorList>
    </citation>
    <scope>NUCLEOTIDE SEQUENCE</scope>
    <source>
        <strain evidence="2">HT</strain>
        <tissue evidence="2">Whole worm</tissue>
    </source>
</reference>
<dbReference type="AlphaFoldDB" id="A0A8E0RV49"/>
<protein>
    <submittedName>
        <fullName evidence="2">Uncharacterized protein</fullName>
    </submittedName>
</protein>
<evidence type="ECO:0000256" key="1">
    <source>
        <dbReference type="SAM" id="MobiDB-lite"/>
    </source>
</evidence>
<dbReference type="Proteomes" id="UP000728185">
    <property type="component" value="Unassembled WGS sequence"/>
</dbReference>
<comment type="caution">
    <text evidence="2">The sequence shown here is derived from an EMBL/GenBank/DDBJ whole genome shotgun (WGS) entry which is preliminary data.</text>
</comment>
<evidence type="ECO:0000313" key="3">
    <source>
        <dbReference type="Proteomes" id="UP000728185"/>
    </source>
</evidence>
<sequence length="469" mass="52619">MDSSAVQSSESDFADAAHWFSRSDRNRWPMQPCACCYDPFESEVGGHERIKRLQREHHVGAVRTYQHTEHETLLPWNFSVHIITLSEMFKHHHQEAITCVDSNPAFDMSAVSPRPGHKLPRRYQRAVSSAAASAATNVVSTGSGAVAPKNRIGVRCSLSTDNVAQAYTDTAGWSRKTEMQSTFGESRKNWCFMQARLVHPVMRTKLEVGPALMPSSIPLAEQVRTFETTNSVPILRRVNIPHAQTTPNIQSLTSLFRDITTDPLRHGQTAPKCRSCSLLHLSQSYLNHDALRGYRVEFVRVPLPDCIIIRLEALIASDRSRTPRLLAAKMLTTSSPLKNSLTGYNHCRLQFAEDQPVLNNSPELCNTHHQRVHWTLRQSIGLLLFCKFHMEVYSPACFGELMNSFQMECSSRSNSLNRQNIRPPSPSTSQASTVLFSTDLQPGRFNQSLTTDQSWMTDSASDDPSANIA</sequence>